<accession>A0A2S4HIS0</accession>
<evidence type="ECO:0000313" key="3">
    <source>
        <dbReference type="Proteomes" id="UP000237222"/>
    </source>
</evidence>
<organism evidence="2 3">
    <name type="scientific">Zhongshania marina</name>
    <dbReference type="NCBI Taxonomy" id="2304603"/>
    <lineage>
        <taxon>Bacteria</taxon>
        <taxon>Pseudomonadati</taxon>
        <taxon>Pseudomonadota</taxon>
        <taxon>Gammaproteobacteria</taxon>
        <taxon>Cellvibrionales</taxon>
        <taxon>Spongiibacteraceae</taxon>
        <taxon>Zhongshania</taxon>
    </lineage>
</organism>
<proteinExistence type="predicted"/>
<dbReference type="GO" id="GO:0043683">
    <property type="term" value="P:type IV pilus assembly"/>
    <property type="evidence" value="ECO:0007669"/>
    <property type="project" value="InterPro"/>
</dbReference>
<feature type="transmembrane region" description="Helical" evidence="1">
    <location>
        <begin position="12"/>
        <end position="38"/>
    </location>
</feature>
<sequence>MLKISNSKFRNRGFGLVELMISIGLGLVLSTAVIQIFVASNSSSKLQQSLAQVQENARFAMRVIGQDVRMSGNMGCMSFDGGVDSVGPSITTNALPASAVDFDASTAFVGQDDLASGNALGAVVGTDSIQIKKASKEFIRMDSTTTASATGITINDNSLGFVEGDYVLVSDCQSVDIFRVSNTPLAEGKGATELKHAAGKKNSSASLGKLYGVDADIFAFETINYFVRDTGRTTPGGKPINALYVQQTIAGSGGVMSAATELVEGVEDMQFIYGVDTDASAVERDVDEYRDGAAVSDWSDVLSVKIVLQMVGSEDNVVGTTGSTNAQSVVDVSGDVIANDDGRLRQIFTNVFVIRNKVP</sequence>
<comment type="caution">
    <text evidence="2">The sequence shown here is derived from an EMBL/GenBank/DDBJ whole genome shotgun (WGS) entry which is preliminary data.</text>
</comment>
<dbReference type="Pfam" id="PF16074">
    <property type="entry name" value="PilW"/>
    <property type="match status" value="1"/>
</dbReference>
<dbReference type="OrthoDB" id="5296662at2"/>
<keyword evidence="1" id="KW-0812">Transmembrane</keyword>
<protein>
    <recommendedName>
        <fullName evidence="4">Pilus assembly protein PilW</fullName>
    </recommendedName>
</protein>
<dbReference type="InterPro" id="IPR032092">
    <property type="entry name" value="PilW"/>
</dbReference>
<reference evidence="2" key="1">
    <citation type="submission" date="2018-01" db="EMBL/GenBank/DDBJ databases">
        <authorList>
            <person name="Yu X.-D."/>
        </authorList>
    </citation>
    <scope>NUCLEOTIDE SEQUENCE</scope>
    <source>
        <strain evidence="2">ZX-21</strain>
    </source>
</reference>
<keyword evidence="1" id="KW-0472">Membrane</keyword>
<dbReference type="Proteomes" id="UP000237222">
    <property type="component" value="Unassembled WGS sequence"/>
</dbReference>
<evidence type="ECO:0008006" key="4">
    <source>
        <dbReference type="Google" id="ProtNLM"/>
    </source>
</evidence>
<evidence type="ECO:0000313" key="2">
    <source>
        <dbReference type="EMBL" id="POP53849.1"/>
    </source>
</evidence>
<dbReference type="RefSeq" id="WP_103683288.1">
    <property type="nucleotide sequence ID" value="NZ_PQGG01000010.1"/>
</dbReference>
<dbReference type="EMBL" id="PQGG01000010">
    <property type="protein sequence ID" value="POP53849.1"/>
    <property type="molecule type" value="Genomic_DNA"/>
</dbReference>
<dbReference type="Pfam" id="PF07963">
    <property type="entry name" value="N_methyl"/>
    <property type="match status" value="1"/>
</dbReference>
<dbReference type="InterPro" id="IPR012902">
    <property type="entry name" value="N_methyl_site"/>
</dbReference>
<keyword evidence="1" id="KW-1133">Transmembrane helix</keyword>
<evidence type="ECO:0000256" key="1">
    <source>
        <dbReference type="SAM" id="Phobius"/>
    </source>
</evidence>
<gene>
    <name evidence="2" type="ORF">C0068_04460</name>
</gene>
<name>A0A2S4HIS0_9GAMM</name>
<dbReference type="AlphaFoldDB" id="A0A2S4HIS0"/>